<reference evidence="1 2" key="1">
    <citation type="submission" date="2014-07" db="EMBL/GenBank/DDBJ databases">
        <title>Draft Genome Sequence of Gephyronic Acid Producer, Cystobacter violaceus Strain Cb vi76.</title>
        <authorList>
            <person name="Stevens D.C."/>
            <person name="Young J."/>
            <person name="Carmichael R."/>
            <person name="Tan J."/>
            <person name="Taylor R.E."/>
        </authorList>
    </citation>
    <scope>NUCLEOTIDE SEQUENCE [LARGE SCALE GENOMIC DNA]</scope>
    <source>
        <strain evidence="1 2">Cb vi76</strain>
    </source>
</reference>
<dbReference type="SUPFAM" id="SSF103032">
    <property type="entry name" value="Hypothetical protein YwqG"/>
    <property type="match status" value="1"/>
</dbReference>
<evidence type="ECO:0000313" key="2">
    <source>
        <dbReference type="Proteomes" id="UP000028547"/>
    </source>
</evidence>
<proteinExistence type="predicted"/>
<evidence type="ECO:0000313" key="1">
    <source>
        <dbReference type="EMBL" id="KFA88099.1"/>
    </source>
</evidence>
<name>A0A084SI14_9BACT</name>
<sequence>MEPSDKSDDAAKAEAIQKALEPWRNKHKRSAWLPQVKNGHGRAAGSRFGGLPWIPSGENHPACANCEQPLRLLLQLDLETIPEEARQRLGKGLLQAFYCERDDCEQECNGWSPFSEAHQIRIIDTARGEMAAPAGKPFPPKEISGWKQVEDFPSAAEHKELGLDRDYDFEANTVRFLCPEIGLDSPPIGLYELEAETIANASMGDKLLGWPHWIQGVEYPECPQCKARMEYVLQIDSQDHLPLMWGDMGTAHITRCPNHPEVLALGWACG</sequence>
<dbReference type="InterPro" id="IPR035948">
    <property type="entry name" value="YwqG-like_sf"/>
</dbReference>
<dbReference type="Proteomes" id="UP000028547">
    <property type="component" value="Unassembled WGS sequence"/>
</dbReference>
<comment type="caution">
    <text evidence="1">The sequence shown here is derived from an EMBL/GenBank/DDBJ whole genome shotgun (WGS) entry which is preliminary data.</text>
</comment>
<gene>
    <name evidence="1" type="ORF">Q664_43350</name>
</gene>
<dbReference type="AlphaFoldDB" id="A0A084SI14"/>
<dbReference type="PANTHER" id="PTHR36436:SF6">
    <property type="entry name" value="SLL5081 PROTEIN"/>
    <property type="match status" value="1"/>
</dbReference>
<accession>A0A084SI14</accession>
<dbReference type="RefSeq" id="WP_043409841.1">
    <property type="nucleotide sequence ID" value="NZ_JPMI01000303.1"/>
</dbReference>
<dbReference type="Pfam" id="PF09234">
    <property type="entry name" value="DUF1963"/>
    <property type="match status" value="1"/>
</dbReference>
<dbReference type="PANTHER" id="PTHR36436">
    <property type="entry name" value="SLL5081 PROTEIN"/>
    <property type="match status" value="1"/>
</dbReference>
<dbReference type="EMBL" id="JPMI01000303">
    <property type="protein sequence ID" value="KFA88099.1"/>
    <property type="molecule type" value="Genomic_DNA"/>
</dbReference>
<organism evidence="1 2">
    <name type="scientific">Archangium violaceum Cb vi76</name>
    <dbReference type="NCBI Taxonomy" id="1406225"/>
    <lineage>
        <taxon>Bacteria</taxon>
        <taxon>Pseudomonadati</taxon>
        <taxon>Myxococcota</taxon>
        <taxon>Myxococcia</taxon>
        <taxon>Myxococcales</taxon>
        <taxon>Cystobacterineae</taxon>
        <taxon>Archangiaceae</taxon>
        <taxon>Archangium</taxon>
    </lineage>
</organism>
<dbReference type="Gene3D" id="2.30.320.10">
    <property type="entry name" value="YwqG-like"/>
    <property type="match status" value="1"/>
</dbReference>
<protein>
    <recommendedName>
        <fullName evidence="3">DUF1963 domain-containing protein</fullName>
    </recommendedName>
</protein>
<evidence type="ECO:0008006" key="3">
    <source>
        <dbReference type="Google" id="ProtNLM"/>
    </source>
</evidence>
<dbReference type="InterPro" id="IPR015315">
    <property type="entry name" value="DUF1963"/>
</dbReference>